<dbReference type="PANTHER" id="PTHR11069">
    <property type="entry name" value="GLUCOSYLCERAMIDASE"/>
    <property type="match status" value="1"/>
</dbReference>
<evidence type="ECO:0000259" key="6">
    <source>
        <dbReference type="Pfam" id="PF02055"/>
    </source>
</evidence>
<evidence type="ECO:0000313" key="8">
    <source>
        <dbReference type="EMBL" id="CUP55120.1"/>
    </source>
</evidence>
<evidence type="ECO:0000256" key="5">
    <source>
        <dbReference type="SAM" id="SignalP"/>
    </source>
</evidence>
<dbReference type="Pfam" id="PF02055">
    <property type="entry name" value="Glyco_hydro_30"/>
    <property type="match status" value="1"/>
</dbReference>
<sequence length="476" mass="54913">MMKLKTMTAIFAIAWAGFTTVSAQKISMYSTTSTERWVEKKLALDKTPDGQADIYVYPDSLLQNVAGFGGTFNELGWDALQCLSPAERDKVMAALFSEDGIRFALGRTPVGASDYSMGYYSYNDVKDDYTMRNFSIDRDRYILIPYIKEALKLRPDLKMWASPWTPPAWMKVNEHYSQKSAGIEGTEVGHNRLDPNRNVIGNVTGFKMQQGYLQAYAIYFSKYVQAYKKNGINIQIIMPQNEIAWTPCWPSCTWRPEDLAIFVNQYLGPQFEKDSIDTEIWMGTVNYPNPDYVRTFFKQKDADKYVKGVGIQWTGMRALPTVHKEYPNYCYMQTENMCGNSENDWSALEKTWNAVVHCFNNGVDSYMYWNMVLNETCKSWWDWAQNTLVIVDRNTGQVRYTDEYYLMKHLSRFVQPGSRLLKVSDDKNALAFRTHDGKVAVVVYNPEEKEQSCYFKVGDKHVRVTLKGKSINTLVF</sequence>
<comment type="similarity">
    <text evidence="1 4">Belongs to the glycosyl hydrolase 30 family.</text>
</comment>
<dbReference type="InterPro" id="IPR013780">
    <property type="entry name" value="Glyco_hydro_b"/>
</dbReference>
<dbReference type="GO" id="GO:0004348">
    <property type="term" value="F:glucosylceramidase activity"/>
    <property type="evidence" value="ECO:0007669"/>
    <property type="project" value="InterPro"/>
</dbReference>
<dbReference type="Proteomes" id="UP000095541">
    <property type="component" value="Unassembled WGS sequence"/>
</dbReference>
<dbReference type="EMBL" id="CZBI01000001">
    <property type="protein sequence ID" value="CUP55120.1"/>
    <property type="molecule type" value="Genomic_DNA"/>
</dbReference>
<keyword evidence="2 5" id="KW-0732">Signal</keyword>
<accession>A0A174P8G0</accession>
<reference evidence="8 9" key="1">
    <citation type="submission" date="2015-09" db="EMBL/GenBank/DDBJ databases">
        <authorList>
            <consortium name="Pathogen Informatics"/>
        </authorList>
    </citation>
    <scope>NUCLEOTIDE SEQUENCE [LARGE SCALE GENOMIC DNA]</scope>
    <source>
        <strain evidence="8 9">2789STDY5834945</strain>
    </source>
</reference>
<evidence type="ECO:0000256" key="3">
    <source>
        <dbReference type="ARBA" id="ARBA00022801"/>
    </source>
</evidence>
<dbReference type="Pfam" id="PF17189">
    <property type="entry name" value="Glyco_hydro_30C"/>
    <property type="match status" value="1"/>
</dbReference>
<organism evidence="8 9">
    <name type="scientific">Bacteroides thetaiotaomicron</name>
    <dbReference type="NCBI Taxonomy" id="818"/>
    <lineage>
        <taxon>Bacteria</taxon>
        <taxon>Pseudomonadati</taxon>
        <taxon>Bacteroidota</taxon>
        <taxon>Bacteroidia</taxon>
        <taxon>Bacteroidales</taxon>
        <taxon>Bacteroidaceae</taxon>
        <taxon>Bacteroides</taxon>
    </lineage>
</organism>
<dbReference type="AlphaFoldDB" id="A0A174P8G0"/>
<dbReference type="PRINTS" id="PR00843">
    <property type="entry name" value="GLHYDRLASE30"/>
</dbReference>
<protein>
    <submittedName>
        <fullName evidence="8">Beta-glycosidase</fullName>
    </submittedName>
</protein>
<feature type="chain" id="PRO_5008029685" evidence="5">
    <location>
        <begin position="24"/>
        <end position="476"/>
    </location>
</feature>
<name>A0A174P8G0_BACT4</name>
<dbReference type="InterPro" id="IPR001139">
    <property type="entry name" value="Glyco_hydro_30"/>
</dbReference>
<dbReference type="GO" id="GO:0016020">
    <property type="term" value="C:membrane"/>
    <property type="evidence" value="ECO:0007669"/>
    <property type="project" value="GOC"/>
</dbReference>
<feature type="domain" description="Glycosyl hydrolase family 30 TIM-barrel" evidence="6">
    <location>
        <begin position="65"/>
        <end position="414"/>
    </location>
</feature>
<dbReference type="Gene3D" id="3.20.20.80">
    <property type="entry name" value="Glycosidases"/>
    <property type="match status" value="1"/>
</dbReference>
<gene>
    <name evidence="8" type="ORF">ERS852557_00985</name>
</gene>
<keyword evidence="3 4" id="KW-0378">Hydrolase</keyword>
<dbReference type="InterPro" id="IPR033453">
    <property type="entry name" value="Glyco_hydro_30_TIM-barrel"/>
</dbReference>
<evidence type="ECO:0000256" key="2">
    <source>
        <dbReference type="ARBA" id="ARBA00022729"/>
    </source>
</evidence>
<dbReference type="SUPFAM" id="SSF51445">
    <property type="entry name" value="(Trans)glycosidases"/>
    <property type="match status" value="1"/>
</dbReference>
<feature type="signal peptide" evidence="5">
    <location>
        <begin position="1"/>
        <end position="23"/>
    </location>
</feature>
<dbReference type="InterPro" id="IPR033452">
    <property type="entry name" value="GH30_C"/>
</dbReference>
<evidence type="ECO:0000256" key="1">
    <source>
        <dbReference type="ARBA" id="ARBA00005382"/>
    </source>
</evidence>
<keyword evidence="4 8" id="KW-0326">Glycosidase</keyword>
<dbReference type="Gene3D" id="2.60.40.1180">
    <property type="entry name" value="Golgi alpha-mannosidase II"/>
    <property type="match status" value="1"/>
</dbReference>
<dbReference type="GO" id="GO:0006680">
    <property type="term" value="P:glucosylceramide catabolic process"/>
    <property type="evidence" value="ECO:0007669"/>
    <property type="project" value="TreeGrafter"/>
</dbReference>
<evidence type="ECO:0000259" key="7">
    <source>
        <dbReference type="Pfam" id="PF17189"/>
    </source>
</evidence>
<dbReference type="PANTHER" id="PTHR11069:SF23">
    <property type="entry name" value="LYSOSOMAL ACID GLUCOSYLCERAMIDASE"/>
    <property type="match status" value="1"/>
</dbReference>
<evidence type="ECO:0000256" key="4">
    <source>
        <dbReference type="RuleBase" id="RU361188"/>
    </source>
</evidence>
<evidence type="ECO:0000313" key="9">
    <source>
        <dbReference type="Proteomes" id="UP000095541"/>
    </source>
</evidence>
<feature type="domain" description="Glycosyl hydrolase family 30 beta sandwich" evidence="7">
    <location>
        <begin position="428"/>
        <end position="474"/>
    </location>
</feature>
<proteinExistence type="inferred from homology"/>
<dbReference type="InterPro" id="IPR017853">
    <property type="entry name" value="GH"/>
</dbReference>